<proteinExistence type="predicted"/>
<gene>
    <name evidence="1" type="ORF">HF849_10980</name>
</gene>
<accession>A0A7X9SNR7</accession>
<dbReference type="AlphaFoldDB" id="A0A7X9SNR7"/>
<dbReference type="PANTHER" id="PTHR36928">
    <property type="entry name" value="PHOSPHATASE YCDX-RELATED"/>
    <property type="match status" value="1"/>
</dbReference>
<evidence type="ECO:0000313" key="2">
    <source>
        <dbReference type="Proteomes" id="UP000587880"/>
    </source>
</evidence>
<dbReference type="GO" id="GO:0042578">
    <property type="term" value="F:phosphoric ester hydrolase activity"/>
    <property type="evidence" value="ECO:0007669"/>
    <property type="project" value="TreeGrafter"/>
</dbReference>
<organism evidence="1 2">
    <name type="scientific">Clostridium beijerinckii</name>
    <name type="common">Clostridium MP</name>
    <dbReference type="NCBI Taxonomy" id="1520"/>
    <lineage>
        <taxon>Bacteria</taxon>
        <taxon>Bacillati</taxon>
        <taxon>Bacillota</taxon>
        <taxon>Clostridia</taxon>
        <taxon>Eubacteriales</taxon>
        <taxon>Clostridiaceae</taxon>
        <taxon>Clostridium</taxon>
    </lineage>
</organism>
<dbReference type="GO" id="GO:0008270">
    <property type="term" value="F:zinc ion binding"/>
    <property type="evidence" value="ECO:0007669"/>
    <property type="project" value="TreeGrafter"/>
</dbReference>
<dbReference type="RefSeq" id="WP_168981960.1">
    <property type="nucleotide sequence ID" value="NZ_JABAGD010000017.1"/>
</dbReference>
<dbReference type="SUPFAM" id="SSF89550">
    <property type="entry name" value="PHP domain-like"/>
    <property type="match status" value="1"/>
</dbReference>
<reference evidence="1 2" key="1">
    <citation type="submission" date="2020-04" db="EMBL/GenBank/DDBJ databases">
        <authorList>
            <person name="Hitch T.C.A."/>
            <person name="Wylensek D."/>
            <person name="Clavel T."/>
        </authorList>
    </citation>
    <scope>NUCLEOTIDE SEQUENCE [LARGE SCALE GENOMIC DNA]</scope>
    <source>
        <strain evidence="1 2">WB01_NA02</strain>
    </source>
</reference>
<dbReference type="InterPro" id="IPR050243">
    <property type="entry name" value="PHP_phosphatase"/>
</dbReference>
<dbReference type="GO" id="GO:0005829">
    <property type="term" value="C:cytosol"/>
    <property type="evidence" value="ECO:0007669"/>
    <property type="project" value="TreeGrafter"/>
</dbReference>
<comment type="caution">
    <text evidence="1">The sequence shown here is derived from an EMBL/GenBank/DDBJ whole genome shotgun (WGS) entry which is preliminary data.</text>
</comment>
<name>A0A7X9SNR7_CLOBE</name>
<dbReference type="InterPro" id="IPR016195">
    <property type="entry name" value="Pol/histidinol_Pase-like"/>
</dbReference>
<dbReference type="Proteomes" id="UP000587880">
    <property type="component" value="Unassembled WGS sequence"/>
</dbReference>
<protein>
    <submittedName>
        <fullName evidence="1">Uncharacterized protein</fullName>
    </submittedName>
</protein>
<sequence length="143" mass="16351">MPRELYGVTMLYGCEANILDESGNIDLSIEKQEKLDIIIGSLHDPVVEIGESLETYTKMFLKAMDNPNLHILGHIGNPKLHIYEEEIVKKAKDKNILIEINNKSFSVKRKGSDVICKKIALLCKELRRKCQYNFLAILVFCKN</sequence>
<dbReference type="Gene3D" id="3.20.20.140">
    <property type="entry name" value="Metal-dependent hydrolases"/>
    <property type="match status" value="1"/>
</dbReference>
<dbReference type="EMBL" id="JABAGD010000017">
    <property type="protein sequence ID" value="NMF05264.1"/>
    <property type="molecule type" value="Genomic_DNA"/>
</dbReference>
<evidence type="ECO:0000313" key="1">
    <source>
        <dbReference type="EMBL" id="NMF05264.1"/>
    </source>
</evidence>
<dbReference type="PANTHER" id="PTHR36928:SF1">
    <property type="entry name" value="PHOSPHATASE YCDX-RELATED"/>
    <property type="match status" value="1"/>
</dbReference>